<evidence type="ECO:0000256" key="2">
    <source>
        <dbReference type="ARBA" id="ARBA00006706"/>
    </source>
</evidence>
<evidence type="ECO:0000313" key="8">
    <source>
        <dbReference type="Proteomes" id="UP001300496"/>
    </source>
</evidence>
<evidence type="ECO:0000256" key="6">
    <source>
        <dbReference type="RuleBase" id="RU004466"/>
    </source>
</evidence>
<dbReference type="RefSeq" id="WP_261605973.1">
    <property type="nucleotide sequence ID" value="NZ_JAODOR010000004.1"/>
</dbReference>
<dbReference type="SFLD" id="SFLDS00005">
    <property type="entry name" value="Isoprenoid_Synthase_Type_I"/>
    <property type="match status" value="1"/>
</dbReference>
<keyword evidence="3 6" id="KW-0808">Transferase</keyword>
<evidence type="ECO:0000256" key="5">
    <source>
        <dbReference type="ARBA" id="ARBA00022842"/>
    </source>
</evidence>
<gene>
    <name evidence="7" type="ORF">N4R40_03490</name>
</gene>
<evidence type="ECO:0000256" key="1">
    <source>
        <dbReference type="ARBA" id="ARBA00001946"/>
    </source>
</evidence>
<keyword evidence="5" id="KW-0460">Magnesium</keyword>
<dbReference type="InterPro" id="IPR000092">
    <property type="entry name" value="Polyprenyl_synt"/>
</dbReference>
<comment type="cofactor">
    <cofactor evidence="1">
        <name>Mg(2+)</name>
        <dbReference type="ChEBI" id="CHEBI:18420"/>
    </cofactor>
</comment>
<dbReference type="Pfam" id="PF00348">
    <property type="entry name" value="polyprenyl_synt"/>
    <property type="match status" value="1"/>
</dbReference>
<sequence>MITLPPDSAARVDAAIERSLTRLSARGARYSRSLEDLVHATTLAADGGKRFRPALVVASFRAFGGNADDVPAIWDVAAAFELLHTAFVVHDDVIDRDVERRGVPNVSGSFRQRGEDAGAAPDNAVLLGSAAGVLAGDLLLFETVRLIASAPLSAAQRDGLLGLVDDAVLRSAGGELRDVEHAILPRIPDADELLSTAYEKTAVYSFEAPIAAGALLAGASPAQRAQVSDAAGRLGLAFQLVDDLIGTFGSPAQAGRAAGADLRESKRTTLIALAQRSPDWARVSVALDLAPTGPIAIRRAQKVLTASGARGALVDLIASMIEQARVVAADPLLPTAAVELLAGIADRIEKRMP</sequence>
<dbReference type="InterPro" id="IPR033749">
    <property type="entry name" value="Polyprenyl_synt_CS"/>
</dbReference>
<organism evidence="7 8">
    <name type="scientific">Microbacterium memoriense</name>
    <dbReference type="NCBI Taxonomy" id="2978350"/>
    <lineage>
        <taxon>Bacteria</taxon>
        <taxon>Bacillati</taxon>
        <taxon>Actinomycetota</taxon>
        <taxon>Actinomycetes</taxon>
        <taxon>Micrococcales</taxon>
        <taxon>Microbacteriaceae</taxon>
        <taxon>Microbacterium</taxon>
    </lineage>
</organism>
<evidence type="ECO:0000313" key="7">
    <source>
        <dbReference type="EMBL" id="MCT9001433.1"/>
    </source>
</evidence>
<dbReference type="PROSITE" id="PS00444">
    <property type="entry name" value="POLYPRENYL_SYNTHASE_2"/>
    <property type="match status" value="1"/>
</dbReference>
<accession>A0ABT2PBN3</accession>
<keyword evidence="4" id="KW-0479">Metal-binding</keyword>
<comment type="similarity">
    <text evidence="2 6">Belongs to the FPP/GGPP synthase family.</text>
</comment>
<evidence type="ECO:0000256" key="3">
    <source>
        <dbReference type="ARBA" id="ARBA00022679"/>
    </source>
</evidence>
<reference evidence="7 8" key="1">
    <citation type="journal article" date="2024" name="Int. J. Syst. Evol. Microbiol.">
        <title>Microbacterium memoriense sp. nov., a member of the Actinomycetota from marine beach sediment of the north coast of Portugal.</title>
        <authorList>
            <person name="Santos J.D.N.D."/>
            <person name="Klimek D."/>
            <person name="Calusinska M."/>
            <person name="Lobo-da-Cunha A."/>
            <person name="Catita J."/>
            <person name="Goncalves H."/>
            <person name="Gonzalez I."/>
            <person name="Lage O.M."/>
        </authorList>
    </citation>
    <scope>NUCLEOTIDE SEQUENCE [LARGE SCALE GENOMIC DNA]</scope>
    <source>
        <strain evidence="7 8">PMIC_1C1B</strain>
    </source>
</reference>
<dbReference type="Gene3D" id="1.10.600.10">
    <property type="entry name" value="Farnesyl Diphosphate Synthase"/>
    <property type="match status" value="1"/>
</dbReference>
<dbReference type="InterPro" id="IPR008949">
    <property type="entry name" value="Isoprenoid_synthase_dom_sf"/>
</dbReference>
<name>A0ABT2PBN3_9MICO</name>
<dbReference type="PROSITE" id="PS00723">
    <property type="entry name" value="POLYPRENYL_SYNTHASE_1"/>
    <property type="match status" value="1"/>
</dbReference>
<dbReference type="PANTHER" id="PTHR12001">
    <property type="entry name" value="GERANYLGERANYL PYROPHOSPHATE SYNTHASE"/>
    <property type="match status" value="1"/>
</dbReference>
<protein>
    <submittedName>
        <fullName evidence="7">Polyprenyl synthetase family protein</fullName>
    </submittedName>
</protein>
<evidence type="ECO:0000256" key="4">
    <source>
        <dbReference type="ARBA" id="ARBA00022723"/>
    </source>
</evidence>
<dbReference type="Proteomes" id="UP001300496">
    <property type="component" value="Unassembled WGS sequence"/>
</dbReference>
<dbReference type="PANTHER" id="PTHR12001:SF85">
    <property type="entry name" value="SHORT CHAIN ISOPRENYL DIPHOSPHATE SYNTHASE"/>
    <property type="match status" value="1"/>
</dbReference>
<keyword evidence="8" id="KW-1185">Reference proteome</keyword>
<dbReference type="EMBL" id="JAODOR010000004">
    <property type="protein sequence ID" value="MCT9001433.1"/>
    <property type="molecule type" value="Genomic_DNA"/>
</dbReference>
<comment type="caution">
    <text evidence="7">The sequence shown here is derived from an EMBL/GenBank/DDBJ whole genome shotgun (WGS) entry which is preliminary data.</text>
</comment>
<dbReference type="SUPFAM" id="SSF48576">
    <property type="entry name" value="Terpenoid synthases"/>
    <property type="match status" value="1"/>
</dbReference>
<proteinExistence type="inferred from homology"/>